<dbReference type="InterPro" id="IPR038718">
    <property type="entry name" value="SNF2-like_sf"/>
</dbReference>
<dbReference type="InterPro" id="IPR052583">
    <property type="entry name" value="ATP-helicase/E3_Ub-Ligase"/>
</dbReference>
<proteinExistence type="predicted"/>
<dbReference type="PANTHER" id="PTHR45865:SF1">
    <property type="entry name" value="E3 UBIQUITIN-PROTEIN LIGASE SHPRH"/>
    <property type="match status" value="1"/>
</dbReference>
<dbReference type="InterPro" id="IPR000330">
    <property type="entry name" value="SNF2_N"/>
</dbReference>
<evidence type="ECO:0000313" key="5">
    <source>
        <dbReference type="Proteomes" id="UP000241769"/>
    </source>
</evidence>
<feature type="compositionally biased region" description="Basic and acidic residues" evidence="2">
    <location>
        <begin position="84"/>
        <end position="99"/>
    </location>
</feature>
<comment type="caution">
    <text evidence="4">The sequence shown here is derived from an EMBL/GenBank/DDBJ whole genome shotgun (WGS) entry which is preliminary data.</text>
</comment>
<dbReference type="Proteomes" id="UP000241769">
    <property type="component" value="Unassembled WGS sequence"/>
</dbReference>
<dbReference type="GO" id="GO:0006974">
    <property type="term" value="P:DNA damage response"/>
    <property type="evidence" value="ECO:0007669"/>
    <property type="project" value="TreeGrafter"/>
</dbReference>
<dbReference type="InterPro" id="IPR049730">
    <property type="entry name" value="SNF2/RAD54-like_C"/>
</dbReference>
<feature type="domain" description="Helicase C-terminal" evidence="3">
    <location>
        <begin position="946"/>
        <end position="1104"/>
    </location>
</feature>
<dbReference type="EMBL" id="MDYQ01000463">
    <property type="protein sequence ID" value="PRP74460.1"/>
    <property type="molecule type" value="Genomic_DNA"/>
</dbReference>
<evidence type="ECO:0000256" key="1">
    <source>
        <dbReference type="ARBA" id="ARBA00022801"/>
    </source>
</evidence>
<feature type="compositionally biased region" description="Low complexity" evidence="2">
    <location>
        <begin position="43"/>
        <end position="54"/>
    </location>
</feature>
<dbReference type="InterPro" id="IPR014001">
    <property type="entry name" value="Helicase_ATP-bd"/>
</dbReference>
<feature type="region of interest" description="Disordered" evidence="2">
    <location>
        <begin position="1"/>
        <end position="121"/>
    </location>
</feature>
<sequence>MRTRSADTDADKKAREGRSESQVFNGLSQGLLAPSIKRRRSTNNEINDNILNIDPPKKQKIEDVPRELIPLPKYVKGGSGPNRSRSDSSRIKVVIHLDEDSSPDETTVPESPPSSRAEASTEDQDLIFHLGGLPISDTTMHSDDSSPSYILSKFDLDRCQCLFDEDLVRARTHPSEDRDHMRFFLTQTARTHSFSDTQRGALKELITKLNSFEPPFCTDTILRSLKPKRGSIAIAQPNALLTRLKRHQLEAIHWMAERENSDQPFPSVRCPNFVTSKGLNGFRDAILGIDVNRSCPIVESLQSEDLTSPPLRDEMGLGKTLTTIGLIAHRPNLNYLPISSKLNDRLEKEASSVVHNKRMTRSEAHHMEEKMKIHARIKNSTDCRACGHKTEDEGSQFASYCDKCASLYIEARVSSKATLVICPTTIQKQWAEELKKHLRPGGLKYLIYRGIRNGLIHPIQLAEYDIVVTCYDVMNEELNNQLMEGQGDQTDVRNFLGTPLKYVDWYRCIIDECQTVESTNSKTAKSALRLSSHIKWCVSGTPLRNGELKDLYGLFLFIGLPQLSESIWWKNSSHEHEESINTISHVMRLICWRNTKSDVEADIVIPKQSERVVPVVQTSVEKIFYQFQKFRGATDMSLRQIACHFSVGPSAVTDPKMTRVSGKWVYVRGSGKPWDPEVPHHLHSLGYLYCWLLRHLPQYIHDIYSTQIHRVKSKDHWDLMDLSIRGQEEIRQIEGDTADVSIITELSDHMMQQFDQSREEKWNEYEIQVGEMREAHEEMNEELKSVYGETDDDDQWGRYIWPEAKPSDGYHSCHLQLHPEYIVDYTSSTAHPTRCSFFPSRIIWLHPLQIREGHQAIQTMANDHNGRLSSKVFFGEEAKCLLNLHKAYGRYVWSLLPSYTCDVIEDETNASRLRQVMSSIFHLLCMQTAQSFETMNGAKMDSVGRKLEKFIDTVATLTAQGSKVIVASEWNDTLDLLASTLDDAQIPRIYAKGKSKIAQFLSDFKKSEGGQVLLLPMKLGSSGLNLIEATKLLLYEPSSTPGDELQVFGRIYRMGQTRETQIVRMFTRGTIEETLYVRNKEKSEVREVREGVEEEEEMEEMSVGMFDEEWQMTDRGEDMEVQQEVASDLFQCDEKSVRYHHMRTLIFLIANSISPEDIVWQSFLSVSRRSDLTLRIWREIGLQVLSDRFTPSLLLAREASLGHTSNIKVLLNIHPDTDTTFALRSSCLCGSISSFSYLWQVYPQLCLLNGHVDMAEELEEGYRLVIGHETRRKLLIGKNFGKIKLGRMERKVHDFLREGLKEDVREPYPVYQWMDYN</sequence>
<dbReference type="Gene3D" id="3.40.50.10810">
    <property type="entry name" value="Tandem AAA-ATPase domain"/>
    <property type="match status" value="1"/>
</dbReference>
<dbReference type="SMART" id="SM00487">
    <property type="entry name" value="DEXDc"/>
    <property type="match status" value="1"/>
</dbReference>
<organism evidence="4 5">
    <name type="scientific">Planoprotostelium fungivorum</name>
    <dbReference type="NCBI Taxonomy" id="1890364"/>
    <lineage>
        <taxon>Eukaryota</taxon>
        <taxon>Amoebozoa</taxon>
        <taxon>Evosea</taxon>
        <taxon>Variosea</taxon>
        <taxon>Cavosteliida</taxon>
        <taxon>Cavosteliaceae</taxon>
        <taxon>Planoprotostelium</taxon>
    </lineage>
</organism>
<evidence type="ECO:0000259" key="3">
    <source>
        <dbReference type="PROSITE" id="PS51194"/>
    </source>
</evidence>
<reference evidence="4 5" key="1">
    <citation type="journal article" date="2018" name="Genome Biol. Evol.">
        <title>Multiple Roots of Fruiting Body Formation in Amoebozoa.</title>
        <authorList>
            <person name="Hillmann F."/>
            <person name="Forbes G."/>
            <person name="Novohradska S."/>
            <person name="Ferling I."/>
            <person name="Riege K."/>
            <person name="Groth M."/>
            <person name="Westermann M."/>
            <person name="Marz M."/>
            <person name="Spaller T."/>
            <person name="Winckler T."/>
            <person name="Schaap P."/>
            <person name="Glockner G."/>
        </authorList>
    </citation>
    <scope>NUCLEOTIDE SEQUENCE [LARGE SCALE GENOMIC DNA]</scope>
    <source>
        <strain evidence="4 5">Jena</strain>
    </source>
</reference>
<gene>
    <name evidence="4" type="ORF">PROFUN_06589</name>
</gene>
<dbReference type="GO" id="GO:0000209">
    <property type="term" value="P:protein polyubiquitination"/>
    <property type="evidence" value="ECO:0007669"/>
    <property type="project" value="TreeGrafter"/>
</dbReference>
<name>A0A2P6MRX8_9EUKA</name>
<dbReference type="Pfam" id="PF00176">
    <property type="entry name" value="SNF2-rel_dom"/>
    <property type="match status" value="1"/>
</dbReference>
<feature type="compositionally biased region" description="Basic and acidic residues" evidence="2">
    <location>
        <begin position="55"/>
        <end position="66"/>
    </location>
</feature>
<keyword evidence="1" id="KW-0378">Hydrolase</keyword>
<dbReference type="InterPro" id="IPR001650">
    <property type="entry name" value="Helicase_C-like"/>
</dbReference>
<accession>A0A2P6MRX8</accession>
<dbReference type="OrthoDB" id="19575at2759"/>
<dbReference type="PANTHER" id="PTHR45865">
    <property type="entry name" value="E3 UBIQUITIN-PROTEIN LIGASE SHPRH FAMILY MEMBER"/>
    <property type="match status" value="1"/>
</dbReference>
<dbReference type="GO" id="GO:0016787">
    <property type="term" value="F:hydrolase activity"/>
    <property type="evidence" value="ECO:0007669"/>
    <property type="project" value="UniProtKB-KW"/>
</dbReference>
<keyword evidence="5" id="KW-1185">Reference proteome</keyword>
<dbReference type="GO" id="GO:0061630">
    <property type="term" value="F:ubiquitin protein ligase activity"/>
    <property type="evidence" value="ECO:0007669"/>
    <property type="project" value="TreeGrafter"/>
</dbReference>
<dbReference type="PROSITE" id="PS51194">
    <property type="entry name" value="HELICASE_CTER"/>
    <property type="match status" value="1"/>
</dbReference>
<dbReference type="Pfam" id="PF00271">
    <property type="entry name" value="Helicase_C"/>
    <property type="match status" value="1"/>
</dbReference>
<dbReference type="SUPFAM" id="SSF52540">
    <property type="entry name" value="P-loop containing nucleoside triphosphate hydrolases"/>
    <property type="match status" value="2"/>
</dbReference>
<dbReference type="Gene3D" id="3.40.50.300">
    <property type="entry name" value="P-loop containing nucleotide triphosphate hydrolases"/>
    <property type="match status" value="1"/>
</dbReference>
<evidence type="ECO:0000313" key="4">
    <source>
        <dbReference type="EMBL" id="PRP74460.1"/>
    </source>
</evidence>
<protein>
    <submittedName>
        <fullName evidence="4">E3 ubiquitin-protein ligase SHPRH</fullName>
    </submittedName>
</protein>
<dbReference type="GO" id="GO:0005634">
    <property type="term" value="C:nucleus"/>
    <property type="evidence" value="ECO:0007669"/>
    <property type="project" value="TreeGrafter"/>
</dbReference>
<dbReference type="STRING" id="1890364.A0A2P6MRX8"/>
<evidence type="ECO:0000256" key="2">
    <source>
        <dbReference type="SAM" id="MobiDB-lite"/>
    </source>
</evidence>
<dbReference type="InterPro" id="IPR027417">
    <property type="entry name" value="P-loop_NTPase"/>
</dbReference>
<feature type="compositionally biased region" description="Basic and acidic residues" evidence="2">
    <location>
        <begin position="1"/>
        <end position="19"/>
    </location>
</feature>
<dbReference type="CDD" id="cd18793">
    <property type="entry name" value="SF2_C_SNF"/>
    <property type="match status" value="1"/>
</dbReference>
<dbReference type="GO" id="GO:0005524">
    <property type="term" value="F:ATP binding"/>
    <property type="evidence" value="ECO:0007669"/>
    <property type="project" value="InterPro"/>
</dbReference>
<dbReference type="InParanoid" id="A0A2P6MRX8"/>